<name>A0A1X2GHF0_9FUNG</name>
<dbReference type="Proteomes" id="UP000242146">
    <property type="component" value="Unassembled WGS sequence"/>
</dbReference>
<dbReference type="STRING" id="101127.A0A1X2GHF0"/>
<evidence type="ECO:0000313" key="3">
    <source>
        <dbReference type="Proteomes" id="UP000242146"/>
    </source>
</evidence>
<sequence>MGRKRSTQMEDTRSTTKPALTITSTEEAIEALNTQIKHFLTDQLRKHKDRDKLKADLLGKQRLPKGLLLNIDQLCGKTAPWFAPNYHKRFHFLDTWRGYINHHYDELAAMIPAPTASSSKTTSPSQPTKPTQKEEIRVAHKSLRQILLPAINESPEALSNVLSTIKDARIAVTKYSRDMFTLLHTSVLKYATNPNADWYTSASVPGRVTVNNVLPSFARRNLDQVKDGQFSTLPPPTSSSCNDVFGIQHIQYLYSSHFGHTRESTKTSHPNWSHLAVDWSFDPPSKLMTSNVRSVYHNKLDTSFKNILAGKSFVKMTRYLVRLLLRLWLSPTREQRHTNMKKSFAKKKRDNACALHDDPAKKMKALYCNTRNALRRKAKEMSKKRSRGALNERQQAGLDRRMSNLQEKMDFYKKERKQIISSKHSSSVEAQSSTDVSIATDADAAALSDDLDSDGRNVEDHEEPSEADVSARRMRSLQGITMKLLFSESDVTLQDTSLKKHTQKLQLIDKEVRAMKLVFNTLKPYIPCENAPKCHRLNIILFGNEVLRVAGYDKFTMEACPSVSAGTTYSLSLDAPSVHELLGKHINVKEKGIGSAAQARHQKNDVFACLFNMDKVEQICSKNGIQFIHHIDIHGSWDVSLRGTTVKPRQKSVYEERKLRGMGKTAPGSVPVQESIDELDLCIKNLEKERDVQSKSARIATASLSDLGKNMKDKLTQGYGDERFKQERHDDVKAERILKEQKREAIKAKHDILDKLAEKRKMKYLHQKEQSDKSA</sequence>
<protein>
    <submittedName>
        <fullName evidence="2">Uncharacterized protein</fullName>
    </submittedName>
</protein>
<evidence type="ECO:0000313" key="2">
    <source>
        <dbReference type="EMBL" id="ORX53917.1"/>
    </source>
</evidence>
<dbReference type="EMBL" id="MCGT01000014">
    <property type="protein sequence ID" value="ORX53917.1"/>
    <property type="molecule type" value="Genomic_DNA"/>
</dbReference>
<feature type="non-terminal residue" evidence="2">
    <location>
        <position position="775"/>
    </location>
</feature>
<feature type="region of interest" description="Disordered" evidence="1">
    <location>
        <begin position="377"/>
        <end position="403"/>
    </location>
</feature>
<dbReference type="OrthoDB" id="2289268at2759"/>
<organism evidence="2 3">
    <name type="scientific">Hesseltinella vesiculosa</name>
    <dbReference type="NCBI Taxonomy" id="101127"/>
    <lineage>
        <taxon>Eukaryota</taxon>
        <taxon>Fungi</taxon>
        <taxon>Fungi incertae sedis</taxon>
        <taxon>Mucoromycota</taxon>
        <taxon>Mucoromycotina</taxon>
        <taxon>Mucoromycetes</taxon>
        <taxon>Mucorales</taxon>
        <taxon>Cunninghamellaceae</taxon>
        <taxon>Hesseltinella</taxon>
    </lineage>
</organism>
<feature type="compositionally biased region" description="Basic residues" evidence="1">
    <location>
        <begin position="377"/>
        <end position="387"/>
    </location>
</feature>
<reference evidence="2 3" key="1">
    <citation type="submission" date="2016-07" db="EMBL/GenBank/DDBJ databases">
        <title>Pervasive Adenine N6-methylation of Active Genes in Fungi.</title>
        <authorList>
            <consortium name="DOE Joint Genome Institute"/>
            <person name="Mondo S.J."/>
            <person name="Dannebaum R.O."/>
            <person name="Kuo R.C."/>
            <person name="Labutti K."/>
            <person name="Haridas S."/>
            <person name="Kuo A."/>
            <person name="Salamov A."/>
            <person name="Ahrendt S.R."/>
            <person name="Lipzen A."/>
            <person name="Sullivan W."/>
            <person name="Andreopoulos W.B."/>
            <person name="Clum A."/>
            <person name="Lindquist E."/>
            <person name="Daum C."/>
            <person name="Ramamoorthy G.K."/>
            <person name="Gryganskyi A."/>
            <person name="Culley D."/>
            <person name="Magnuson J.K."/>
            <person name="James T.Y."/>
            <person name="O'Malley M.A."/>
            <person name="Stajich J.E."/>
            <person name="Spatafora J.W."/>
            <person name="Visel A."/>
            <person name="Grigoriev I.V."/>
        </authorList>
    </citation>
    <scope>NUCLEOTIDE SEQUENCE [LARGE SCALE GENOMIC DNA]</scope>
    <source>
        <strain evidence="2 3">NRRL 3301</strain>
    </source>
</reference>
<gene>
    <name evidence="2" type="ORF">DM01DRAFT_1390229</name>
</gene>
<comment type="caution">
    <text evidence="2">The sequence shown here is derived from an EMBL/GenBank/DDBJ whole genome shotgun (WGS) entry which is preliminary data.</text>
</comment>
<accession>A0A1X2GHF0</accession>
<evidence type="ECO:0000256" key="1">
    <source>
        <dbReference type="SAM" id="MobiDB-lite"/>
    </source>
</evidence>
<dbReference type="AlphaFoldDB" id="A0A1X2GHF0"/>
<keyword evidence="3" id="KW-1185">Reference proteome</keyword>
<proteinExistence type="predicted"/>
<feature type="region of interest" description="Disordered" evidence="1">
    <location>
        <begin position="449"/>
        <end position="472"/>
    </location>
</feature>